<feature type="region of interest" description="Disordered" evidence="1">
    <location>
        <begin position="197"/>
        <end position="217"/>
    </location>
</feature>
<dbReference type="Proteomes" id="UP000887567">
    <property type="component" value="Unplaced"/>
</dbReference>
<dbReference type="SUPFAM" id="SSF48726">
    <property type="entry name" value="Immunoglobulin"/>
    <property type="match status" value="1"/>
</dbReference>
<dbReference type="AlphaFoldDB" id="A0A913Y048"/>
<evidence type="ECO:0000313" key="2">
    <source>
        <dbReference type="EnsemblMetazoa" id="XP_020912523.1"/>
    </source>
</evidence>
<sequence>MQIGYYILEICEIMIWASCGELRVSSCSTMYSFRLLFLLLAFKVTSIKGFSPNIKDLPDINATVGDNVTFKFTDDVQMSINSCQFGLEANPPGTKPGTVLNEVMYNTTTRKFYVVRNADSRVTWAGLRIVKAWFNINNVKMSDAGTYRVWCNFTGGEDNAKAVLRFNEVPTTPPASTTTSAAATNSTTATAAAAAATNSTTATQGKTNPTTAGAAKADGTKHFPLMVPMLLFFLNI</sequence>
<organism evidence="2 3">
    <name type="scientific">Exaiptasia diaphana</name>
    <name type="common">Tropical sea anemone</name>
    <name type="synonym">Aiptasia pulchella</name>
    <dbReference type="NCBI Taxonomy" id="2652724"/>
    <lineage>
        <taxon>Eukaryota</taxon>
        <taxon>Metazoa</taxon>
        <taxon>Cnidaria</taxon>
        <taxon>Anthozoa</taxon>
        <taxon>Hexacorallia</taxon>
        <taxon>Actiniaria</taxon>
        <taxon>Aiptasiidae</taxon>
        <taxon>Exaiptasia</taxon>
    </lineage>
</organism>
<name>A0A913Y048_EXADI</name>
<dbReference type="RefSeq" id="XP_020912523.1">
    <property type="nucleotide sequence ID" value="XM_021056864.2"/>
</dbReference>
<accession>A0A913Y048</accession>
<protein>
    <submittedName>
        <fullName evidence="2">Uncharacterized protein</fullName>
    </submittedName>
</protein>
<dbReference type="GeneID" id="110250261"/>
<reference evidence="2" key="1">
    <citation type="submission" date="2022-11" db="UniProtKB">
        <authorList>
            <consortium name="EnsemblMetazoa"/>
        </authorList>
    </citation>
    <scope>IDENTIFICATION</scope>
</reference>
<dbReference type="EnsemblMetazoa" id="XM_021056864.2">
    <property type="protein sequence ID" value="XP_020912523.1"/>
    <property type="gene ID" value="LOC110250261"/>
</dbReference>
<dbReference type="InterPro" id="IPR036179">
    <property type="entry name" value="Ig-like_dom_sf"/>
</dbReference>
<evidence type="ECO:0000313" key="3">
    <source>
        <dbReference type="Proteomes" id="UP000887567"/>
    </source>
</evidence>
<keyword evidence="3" id="KW-1185">Reference proteome</keyword>
<dbReference type="KEGG" id="epa:110250261"/>
<proteinExistence type="predicted"/>
<evidence type="ECO:0000256" key="1">
    <source>
        <dbReference type="SAM" id="MobiDB-lite"/>
    </source>
</evidence>